<accession>A0ABV8K5L8</accession>
<reference evidence="4" key="1">
    <citation type="journal article" date="2019" name="Int. J. Syst. Evol. Microbiol.">
        <title>The Global Catalogue of Microorganisms (GCM) 10K type strain sequencing project: providing services to taxonomists for standard genome sequencing and annotation.</title>
        <authorList>
            <consortium name="The Broad Institute Genomics Platform"/>
            <consortium name="The Broad Institute Genome Sequencing Center for Infectious Disease"/>
            <person name="Wu L."/>
            <person name="Ma J."/>
        </authorList>
    </citation>
    <scope>NUCLEOTIDE SEQUENCE [LARGE SCALE GENOMIC DNA]</scope>
    <source>
        <strain evidence="4">IBRC-M 10987</strain>
    </source>
</reference>
<dbReference type="Proteomes" id="UP001595715">
    <property type="component" value="Unassembled WGS sequence"/>
</dbReference>
<dbReference type="RefSeq" id="WP_377719913.1">
    <property type="nucleotide sequence ID" value="NZ_JBHSAM010000028.1"/>
</dbReference>
<evidence type="ECO:0000313" key="4">
    <source>
        <dbReference type="Proteomes" id="UP001595715"/>
    </source>
</evidence>
<evidence type="ECO:0000313" key="3">
    <source>
        <dbReference type="EMBL" id="MFC4101294.1"/>
    </source>
</evidence>
<proteinExistence type="predicted"/>
<keyword evidence="2" id="KW-1133">Transmembrane helix</keyword>
<keyword evidence="4" id="KW-1185">Reference proteome</keyword>
<evidence type="ECO:0000256" key="2">
    <source>
        <dbReference type="SAM" id="Phobius"/>
    </source>
</evidence>
<protein>
    <submittedName>
        <fullName evidence="3">Uncharacterized protein</fullName>
    </submittedName>
</protein>
<gene>
    <name evidence="3" type="ORF">ACFOZ8_16760</name>
</gene>
<sequence length="151" mass="17074">MRIWFRRLERLLTLAAITLLLVPAAVFALLIIGMTGEADIGRSMLVTLILLLGVILLYRRTYARPASRRAKTIVVDFAREGDDDPPPLSGIYRDLYEEQRELERLYGCFAKEVPAHKADIDDRQSAAARRSQDAPSLRLTAQAEHARRGRT</sequence>
<feature type="transmembrane region" description="Helical" evidence="2">
    <location>
        <begin position="40"/>
        <end position="58"/>
    </location>
</feature>
<evidence type="ECO:0000256" key="1">
    <source>
        <dbReference type="SAM" id="MobiDB-lite"/>
    </source>
</evidence>
<comment type="caution">
    <text evidence="3">The sequence shown here is derived from an EMBL/GenBank/DDBJ whole genome shotgun (WGS) entry which is preliminary data.</text>
</comment>
<keyword evidence="2" id="KW-0472">Membrane</keyword>
<keyword evidence="2" id="KW-0812">Transmembrane</keyword>
<organism evidence="3 4">
    <name type="scientific">Paenibacillus xanthanilyticus</name>
    <dbReference type="NCBI Taxonomy" id="1783531"/>
    <lineage>
        <taxon>Bacteria</taxon>
        <taxon>Bacillati</taxon>
        <taxon>Bacillota</taxon>
        <taxon>Bacilli</taxon>
        <taxon>Bacillales</taxon>
        <taxon>Paenibacillaceae</taxon>
        <taxon>Paenibacillus</taxon>
    </lineage>
</organism>
<name>A0ABV8K5L8_9BACL</name>
<feature type="transmembrane region" description="Helical" evidence="2">
    <location>
        <begin position="12"/>
        <end position="34"/>
    </location>
</feature>
<dbReference type="EMBL" id="JBHSAM010000028">
    <property type="protein sequence ID" value="MFC4101294.1"/>
    <property type="molecule type" value="Genomic_DNA"/>
</dbReference>
<feature type="region of interest" description="Disordered" evidence="1">
    <location>
        <begin position="118"/>
        <end position="151"/>
    </location>
</feature>